<dbReference type="EMBL" id="JARHTQ010000037">
    <property type="protein sequence ID" value="MDF2260650.1"/>
    <property type="molecule type" value="Genomic_DNA"/>
</dbReference>
<gene>
    <name evidence="1" type="ORF">P2L57_34550</name>
</gene>
<comment type="caution">
    <text evidence="1">The sequence shown here is derived from an EMBL/GenBank/DDBJ whole genome shotgun (WGS) entry which is preliminary data.</text>
</comment>
<evidence type="ECO:0000313" key="2">
    <source>
        <dbReference type="Proteomes" id="UP001220022"/>
    </source>
</evidence>
<protein>
    <submittedName>
        <fullName evidence="1">Uncharacterized protein</fullName>
    </submittedName>
</protein>
<reference evidence="1 2" key="1">
    <citation type="submission" date="2023-03" db="EMBL/GenBank/DDBJ databases">
        <title>Draft genome sequence of type strain Streptomyces ferralitis JCM 14344.</title>
        <authorList>
            <person name="Klaysubun C."/>
            <person name="Duangmal K."/>
        </authorList>
    </citation>
    <scope>NUCLEOTIDE SEQUENCE [LARGE SCALE GENOMIC DNA]</scope>
    <source>
        <strain evidence="1 2">JCM 14344</strain>
    </source>
</reference>
<dbReference type="Proteomes" id="UP001220022">
    <property type="component" value="Unassembled WGS sequence"/>
</dbReference>
<accession>A0ABT5Z9Y4</accession>
<keyword evidence="2" id="KW-1185">Reference proteome</keyword>
<name>A0ABT5Z9Y4_9ACTN</name>
<dbReference type="RefSeq" id="WP_275821485.1">
    <property type="nucleotide sequence ID" value="NZ_BAAANM010000009.1"/>
</dbReference>
<evidence type="ECO:0000313" key="1">
    <source>
        <dbReference type="EMBL" id="MDF2260650.1"/>
    </source>
</evidence>
<sequence>MGAVLPSVIAVLGTLPGATVTHTFQRRASERSAQLTRTEKLRQERIDAYCAFAGALLEYRRVLVQRWFVQHEDRVDEDTPELQEQVYKLRYSAHEAMFRAQMLTGSAELSRIAERTLENVTELHHAGDRAALDAARDASRLVIREFVTATTPYVS</sequence>
<proteinExistence type="predicted"/>
<organism evidence="1 2">
    <name type="scientific">Streptantibioticus ferralitis</name>
    <dbReference type="NCBI Taxonomy" id="236510"/>
    <lineage>
        <taxon>Bacteria</taxon>
        <taxon>Bacillati</taxon>
        <taxon>Actinomycetota</taxon>
        <taxon>Actinomycetes</taxon>
        <taxon>Kitasatosporales</taxon>
        <taxon>Streptomycetaceae</taxon>
        <taxon>Streptantibioticus</taxon>
    </lineage>
</organism>